<sequence>MTNFAFRNIAAGLVLLSAILIISEQGLKICRGPSQRLDMTTNELAGGPLASWVATRLKALYEVPAPASHNHQDVYAETFSSTASIILNHKNVTMDAFKKELEDASSAIKGASVDWKELVETPSDDSSGGIVAGFFVVTRSMKFRIRAGPAQRLSYNVFSAKVATDGQAPGSDSGEGCRQITELFITHVDKAAPIHLHAIDAGISATAT</sequence>
<evidence type="ECO:0000313" key="3">
    <source>
        <dbReference type="Proteomes" id="UP000467700"/>
    </source>
</evidence>
<organism evidence="2 3">
    <name type="scientific">Cyclocybe aegerita</name>
    <name type="common">Black poplar mushroom</name>
    <name type="synonym">Agrocybe aegerita</name>
    <dbReference type="NCBI Taxonomy" id="1973307"/>
    <lineage>
        <taxon>Eukaryota</taxon>
        <taxon>Fungi</taxon>
        <taxon>Dikarya</taxon>
        <taxon>Basidiomycota</taxon>
        <taxon>Agaricomycotina</taxon>
        <taxon>Agaricomycetes</taxon>
        <taxon>Agaricomycetidae</taxon>
        <taxon>Agaricales</taxon>
        <taxon>Agaricineae</taxon>
        <taxon>Bolbitiaceae</taxon>
        <taxon>Cyclocybe</taxon>
    </lineage>
</organism>
<keyword evidence="1" id="KW-0732">Signal</keyword>
<feature type="signal peptide" evidence="1">
    <location>
        <begin position="1"/>
        <end position="26"/>
    </location>
</feature>
<comment type="caution">
    <text evidence="2">The sequence shown here is derived from an EMBL/GenBank/DDBJ whole genome shotgun (WGS) entry which is preliminary data.</text>
</comment>
<protein>
    <submittedName>
        <fullName evidence="2">Uncharacterized protein</fullName>
    </submittedName>
</protein>
<name>A0A8S0XI42_CYCAE</name>
<evidence type="ECO:0000256" key="1">
    <source>
        <dbReference type="SAM" id="SignalP"/>
    </source>
</evidence>
<keyword evidence="3" id="KW-1185">Reference proteome</keyword>
<dbReference type="EMBL" id="CACVBS010000038">
    <property type="protein sequence ID" value="CAA7263069.1"/>
    <property type="molecule type" value="Genomic_DNA"/>
</dbReference>
<dbReference type="OrthoDB" id="3197409at2759"/>
<proteinExistence type="predicted"/>
<evidence type="ECO:0000313" key="2">
    <source>
        <dbReference type="EMBL" id="CAA7263069.1"/>
    </source>
</evidence>
<reference evidence="2 3" key="1">
    <citation type="submission" date="2020-01" db="EMBL/GenBank/DDBJ databases">
        <authorList>
            <person name="Gupta K D."/>
        </authorList>
    </citation>
    <scope>NUCLEOTIDE SEQUENCE [LARGE SCALE GENOMIC DNA]</scope>
</reference>
<gene>
    <name evidence="2" type="ORF">AAE3_LOCUS5414</name>
</gene>
<dbReference type="AlphaFoldDB" id="A0A8S0XI42"/>
<accession>A0A8S0XI42</accession>
<dbReference type="Proteomes" id="UP000467700">
    <property type="component" value="Unassembled WGS sequence"/>
</dbReference>
<feature type="chain" id="PRO_5035938182" evidence="1">
    <location>
        <begin position="27"/>
        <end position="208"/>
    </location>
</feature>